<feature type="chain" id="PRO_5013312163" evidence="3">
    <location>
        <begin position="18"/>
        <end position="110"/>
    </location>
</feature>
<evidence type="ECO:0000313" key="5">
    <source>
        <dbReference type="Proteomes" id="UP000183832"/>
    </source>
</evidence>
<dbReference type="EMBL" id="CVRI01000042">
    <property type="protein sequence ID" value="CRK95578.1"/>
    <property type="molecule type" value="Genomic_DNA"/>
</dbReference>
<dbReference type="InterPro" id="IPR050468">
    <property type="entry name" value="Cuticle_Struct_Prot"/>
</dbReference>
<keyword evidence="1 2" id="KW-0193">Cuticle</keyword>
<feature type="signal peptide" evidence="3">
    <location>
        <begin position="1"/>
        <end position="17"/>
    </location>
</feature>
<dbReference type="OrthoDB" id="8123782at2759"/>
<dbReference type="PANTHER" id="PTHR10380:SF173">
    <property type="entry name" value="CUTICULAR PROTEIN 47EF, ISOFORM C-RELATED"/>
    <property type="match status" value="1"/>
</dbReference>
<keyword evidence="3" id="KW-0732">Signal</keyword>
<evidence type="ECO:0000313" key="4">
    <source>
        <dbReference type="EMBL" id="CRK95578.1"/>
    </source>
</evidence>
<dbReference type="STRING" id="568069.A0A1J1I754"/>
<accession>A0A1J1I754</accession>
<protein>
    <submittedName>
        <fullName evidence="4">CLUMA_CG009039, isoform A</fullName>
    </submittedName>
</protein>
<reference evidence="4 5" key="1">
    <citation type="submission" date="2015-04" db="EMBL/GenBank/DDBJ databases">
        <authorList>
            <person name="Syromyatnikov M.Y."/>
            <person name="Popov V.N."/>
        </authorList>
    </citation>
    <scope>NUCLEOTIDE SEQUENCE [LARGE SCALE GENOMIC DNA]</scope>
</reference>
<dbReference type="GO" id="GO:0008010">
    <property type="term" value="F:structural constituent of chitin-based larval cuticle"/>
    <property type="evidence" value="ECO:0007669"/>
    <property type="project" value="TreeGrafter"/>
</dbReference>
<dbReference type="Proteomes" id="UP000183832">
    <property type="component" value="Unassembled WGS sequence"/>
</dbReference>
<dbReference type="PROSITE" id="PS51155">
    <property type="entry name" value="CHIT_BIND_RR_2"/>
    <property type="match status" value="1"/>
</dbReference>
<sequence length="110" mass="11843">MKIAIAILIAIIGSSLAAPAKDSQILEENFIRDDFGQYSYNFLSGDGVARTEQGSFKTNEEGTGNILVQKGGYRYLLPGGELVEVNYVADENGFRVTGTHLPTPPPLPVV</sequence>
<dbReference type="Pfam" id="PF00379">
    <property type="entry name" value="Chitin_bind_4"/>
    <property type="match status" value="1"/>
</dbReference>
<evidence type="ECO:0000256" key="2">
    <source>
        <dbReference type="PROSITE-ProRule" id="PRU00497"/>
    </source>
</evidence>
<dbReference type="InterPro" id="IPR000618">
    <property type="entry name" value="Insect_cuticle"/>
</dbReference>
<dbReference type="AlphaFoldDB" id="A0A1J1I754"/>
<evidence type="ECO:0000256" key="1">
    <source>
        <dbReference type="ARBA" id="ARBA00022460"/>
    </source>
</evidence>
<gene>
    <name evidence="4" type="ORF">CLUMA_CG009039</name>
</gene>
<keyword evidence="5" id="KW-1185">Reference proteome</keyword>
<dbReference type="GO" id="GO:0062129">
    <property type="term" value="C:chitin-based extracellular matrix"/>
    <property type="evidence" value="ECO:0007669"/>
    <property type="project" value="TreeGrafter"/>
</dbReference>
<proteinExistence type="predicted"/>
<name>A0A1J1I754_9DIPT</name>
<dbReference type="PANTHER" id="PTHR10380">
    <property type="entry name" value="CUTICLE PROTEIN"/>
    <property type="match status" value="1"/>
</dbReference>
<organism evidence="4 5">
    <name type="scientific">Clunio marinus</name>
    <dbReference type="NCBI Taxonomy" id="568069"/>
    <lineage>
        <taxon>Eukaryota</taxon>
        <taxon>Metazoa</taxon>
        <taxon>Ecdysozoa</taxon>
        <taxon>Arthropoda</taxon>
        <taxon>Hexapoda</taxon>
        <taxon>Insecta</taxon>
        <taxon>Pterygota</taxon>
        <taxon>Neoptera</taxon>
        <taxon>Endopterygota</taxon>
        <taxon>Diptera</taxon>
        <taxon>Nematocera</taxon>
        <taxon>Chironomoidea</taxon>
        <taxon>Chironomidae</taxon>
        <taxon>Clunio</taxon>
    </lineage>
</organism>
<evidence type="ECO:0000256" key="3">
    <source>
        <dbReference type="SAM" id="SignalP"/>
    </source>
</evidence>